<dbReference type="GO" id="GO:0000155">
    <property type="term" value="F:phosphorelay sensor kinase activity"/>
    <property type="evidence" value="ECO:0007669"/>
    <property type="project" value="InterPro"/>
</dbReference>
<dbReference type="Pfam" id="PF08447">
    <property type="entry name" value="PAS_3"/>
    <property type="match status" value="1"/>
</dbReference>
<feature type="domain" description="PAS" evidence="10">
    <location>
        <begin position="300"/>
        <end position="370"/>
    </location>
</feature>
<feature type="domain" description="PAC" evidence="11">
    <location>
        <begin position="373"/>
        <end position="425"/>
    </location>
</feature>
<evidence type="ECO:0000256" key="2">
    <source>
        <dbReference type="ARBA" id="ARBA00012438"/>
    </source>
</evidence>
<dbReference type="OrthoDB" id="9796100at2"/>
<dbReference type="PANTHER" id="PTHR43065">
    <property type="entry name" value="SENSOR HISTIDINE KINASE"/>
    <property type="match status" value="1"/>
</dbReference>
<feature type="domain" description="PAC" evidence="11">
    <location>
        <begin position="244"/>
        <end position="299"/>
    </location>
</feature>
<dbReference type="Gene3D" id="3.30.450.20">
    <property type="entry name" value="PAS domain"/>
    <property type="match status" value="4"/>
</dbReference>
<accession>A0A2U2DLT8</accession>
<dbReference type="CDD" id="cd18161">
    <property type="entry name" value="REC_hyHK_blue-like"/>
    <property type="match status" value="1"/>
</dbReference>
<dbReference type="InterPro" id="IPR036890">
    <property type="entry name" value="HATPase_C_sf"/>
</dbReference>
<dbReference type="Gene3D" id="3.30.450.40">
    <property type="match status" value="1"/>
</dbReference>
<dbReference type="Pfam" id="PF00512">
    <property type="entry name" value="HisKA"/>
    <property type="match status" value="1"/>
</dbReference>
<dbReference type="SMART" id="SM00086">
    <property type="entry name" value="PAC"/>
    <property type="match status" value="3"/>
</dbReference>
<comment type="caution">
    <text evidence="12">The sequence shown here is derived from an EMBL/GenBank/DDBJ whole genome shotgun (WGS) entry which is preliminary data.</text>
</comment>
<feature type="modified residue" description="4-aspartylphosphate" evidence="6">
    <location>
        <position position="1167"/>
    </location>
</feature>
<evidence type="ECO:0000256" key="4">
    <source>
        <dbReference type="ARBA" id="ARBA00022679"/>
    </source>
</evidence>
<dbReference type="Pfam" id="PF01590">
    <property type="entry name" value="GAF"/>
    <property type="match status" value="1"/>
</dbReference>
<organism evidence="12 13">
    <name type="scientific">Metarhizobium album</name>
    <dbReference type="NCBI Taxonomy" id="2182425"/>
    <lineage>
        <taxon>Bacteria</taxon>
        <taxon>Pseudomonadati</taxon>
        <taxon>Pseudomonadota</taxon>
        <taxon>Alphaproteobacteria</taxon>
        <taxon>Hyphomicrobiales</taxon>
        <taxon>Rhizobiaceae</taxon>
        <taxon>Metarhizobium</taxon>
    </lineage>
</organism>
<reference evidence="12 13" key="1">
    <citation type="submission" date="2018-05" db="EMBL/GenBank/DDBJ databases">
        <title>The draft genome of strain NS-104.</title>
        <authorList>
            <person name="Hang P."/>
            <person name="Jiang J."/>
        </authorList>
    </citation>
    <scope>NUCLEOTIDE SEQUENCE [LARGE SCALE GENOMIC DNA]</scope>
    <source>
        <strain evidence="12 13">NS-104</strain>
    </source>
</reference>
<evidence type="ECO:0000256" key="6">
    <source>
        <dbReference type="PROSITE-ProRule" id="PRU00169"/>
    </source>
</evidence>
<feature type="domain" description="Response regulatory" evidence="9">
    <location>
        <begin position="1118"/>
        <end position="1229"/>
    </location>
</feature>
<name>A0A2U2DLT8_9HYPH</name>
<dbReference type="InterPro" id="IPR003661">
    <property type="entry name" value="HisK_dim/P_dom"/>
</dbReference>
<dbReference type="SUPFAM" id="SSF55874">
    <property type="entry name" value="ATPase domain of HSP90 chaperone/DNA topoisomerase II/histidine kinase"/>
    <property type="match status" value="1"/>
</dbReference>
<dbReference type="PROSITE" id="PS50113">
    <property type="entry name" value="PAC"/>
    <property type="match status" value="2"/>
</dbReference>
<dbReference type="CDD" id="cd00130">
    <property type="entry name" value="PAS"/>
    <property type="match status" value="3"/>
</dbReference>
<dbReference type="PROSITE" id="PS50109">
    <property type="entry name" value="HIS_KIN"/>
    <property type="match status" value="1"/>
</dbReference>
<dbReference type="Pfam" id="PF08448">
    <property type="entry name" value="PAS_4"/>
    <property type="match status" value="3"/>
</dbReference>
<dbReference type="InterPro" id="IPR003594">
    <property type="entry name" value="HATPase_dom"/>
</dbReference>
<proteinExistence type="predicted"/>
<evidence type="ECO:0000256" key="3">
    <source>
        <dbReference type="ARBA" id="ARBA00022553"/>
    </source>
</evidence>
<dbReference type="FunFam" id="3.30.450.20:FF:000099">
    <property type="entry name" value="Sensory box sensor histidine kinase"/>
    <property type="match status" value="1"/>
</dbReference>
<evidence type="ECO:0000256" key="5">
    <source>
        <dbReference type="ARBA" id="ARBA00022777"/>
    </source>
</evidence>
<dbReference type="Gene3D" id="3.30.565.10">
    <property type="entry name" value="Histidine kinase-like ATPase, C-terminal domain"/>
    <property type="match status" value="1"/>
</dbReference>
<dbReference type="SMART" id="SM00091">
    <property type="entry name" value="PAS"/>
    <property type="match status" value="4"/>
</dbReference>
<evidence type="ECO:0000313" key="12">
    <source>
        <dbReference type="EMBL" id="PWE54268.1"/>
    </source>
</evidence>
<dbReference type="InterPro" id="IPR000014">
    <property type="entry name" value="PAS"/>
</dbReference>
<dbReference type="SUPFAM" id="SSF47384">
    <property type="entry name" value="Homodimeric domain of signal transducing histidine kinase"/>
    <property type="match status" value="1"/>
</dbReference>
<dbReference type="EC" id="2.7.13.3" evidence="2"/>
<dbReference type="NCBIfam" id="TIGR00229">
    <property type="entry name" value="sensory_box"/>
    <property type="match status" value="3"/>
</dbReference>
<feature type="domain" description="Histidine kinase" evidence="8">
    <location>
        <begin position="737"/>
        <end position="960"/>
    </location>
</feature>
<comment type="catalytic activity">
    <reaction evidence="1">
        <text>ATP + protein L-histidine = ADP + protein N-phospho-L-histidine.</text>
        <dbReference type="EC" id="2.7.13.3"/>
    </reaction>
</comment>
<dbReference type="SMART" id="SM00065">
    <property type="entry name" value="GAF"/>
    <property type="match status" value="1"/>
</dbReference>
<dbReference type="InterPro" id="IPR004358">
    <property type="entry name" value="Sig_transdc_His_kin-like_C"/>
</dbReference>
<dbReference type="InterPro" id="IPR000700">
    <property type="entry name" value="PAS-assoc_C"/>
</dbReference>
<feature type="coiled-coil region" evidence="7">
    <location>
        <begin position="149"/>
        <end position="176"/>
    </location>
</feature>
<evidence type="ECO:0000259" key="8">
    <source>
        <dbReference type="PROSITE" id="PS50109"/>
    </source>
</evidence>
<protein>
    <recommendedName>
        <fullName evidence="2">histidine kinase</fullName>
        <ecNumber evidence="2">2.7.13.3</ecNumber>
    </recommendedName>
</protein>
<dbReference type="PANTHER" id="PTHR43065:SF49">
    <property type="entry name" value="HISTIDINE KINASE"/>
    <property type="match status" value="1"/>
</dbReference>
<dbReference type="SUPFAM" id="SSF55781">
    <property type="entry name" value="GAF domain-like"/>
    <property type="match status" value="1"/>
</dbReference>
<dbReference type="Proteomes" id="UP000245252">
    <property type="component" value="Unassembled WGS sequence"/>
</dbReference>
<dbReference type="Pfam" id="PF02518">
    <property type="entry name" value="HATPase_c"/>
    <property type="match status" value="1"/>
</dbReference>
<dbReference type="EMBL" id="QFBC01000011">
    <property type="protein sequence ID" value="PWE54268.1"/>
    <property type="molecule type" value="Genomic_DNA"/>
</dbReference>
<feature type="domain" description="Response regulatory" evidence="9">
    <location>
        <begin position="980"/>
        <end position="1096"/>
    </location>
</feature>
<dbReference type="InterPro" id="IPR029016">
    <property type="entry name" value="GAF-like_dom_sf"/>
</dbReference>
<keyword evidence="7" id="KW-0175">Coiled coil</keyword>
<dbReference type="InterPro" id="IPR011006">
    <property type="entry name" value="CheY-like_superfamily"/>
</dbReference>
<dbReference type="InterPro" id="IPR003018">
    <property type="entry name" value="GAF"/>
</dbReference>
<evidence type="ECO:0000259" key="9">
    <source>
        <dbReference type="PROSITE" id="PS50110"/>
    </source>
</evidence>
<dbReference type="PROSITE" id="PS50112">
    <property type="entry name" value="PAS"/>
    <property type="match status" value="2"/>
</dbReference>
<dbReference type="InterPro" id="IPR001610">
    <property type="entry name" value="PAC"/>
</dbReference>
<feature type="modified residue" description="4-aspartylphosphate" evidence="6">
    <location>
        <position position="1030"/>
    </location>
</feature>
<dbReference type="RefSeq" id="WP_109460292.1">
    <property type="nucleotide sequence ID" value="NZ_QFBC01000011.1"/>
</dbReference>
<evidence type="ECO:0000256" key="1">
    <source>
        <dbReference type="ARBA" id="ARBA00000085"/>
    </source>
</evidence>
<evidence type="ECO:0000313" key="13">
    <source>
        <dbReference type="Proteomes" id="UP000245252"/>
    </source>
</evidence>
<dbReference type="PROSITE" id="PS50110">
    <property type="entry name" value="RESPONSE_REGULATORY"/>
    <property type="match status" value="2"/>
</dbReference>
<dbReference type="SUPFAM" id="SSF52172">
    <property type="entry name" value="CheY-like"/>
    <property type="match status" value="2"/>
</dbReference>
<dbReference type="Gene3D" id="3.40.50.2300">
    <property type="match status" value="2"/>
</dbReference>
<keyword evidence="4" id="KW-0808">Transferase</keyword>
<keyword evidence="5 12" id="KW-0418">Kinase</keyword>
<dbReference type="Pfam" id="PF00072">
    <property type="entry name" value="Response_reg"/>
    <property type="match status" value="2"/>
</dbReference>
<feature type="domain" description="PAS" evidence="10">
    <location>
        <begin position="600"/>
        <end position="666"/>
    </location>
</feature>
<keyword evidence="3 6" id="KW-0597">Phosphoprotein</keyword>
<evidence type="ECO:0000259" key="10">
    <source>
        <dbReference type="PROSITE" id="PS50112"/>
    </source>
</evidence>
<gene>
    <name evidence="12" type="ORF">DEM27_21435</name>
</gene>
<dbReference type="SUPFAM" id="SSF55785">
    <property type="entry name" value="PYP-like sensor domain (PAS domain)"/>
    <property type="match status" value="4"/>
</dbReference>
<dbReference type="Gene3D" id="1.10.287.130">
    <property type="match status" value="1"/>
</dbReference>
<evidence type="ECO:0000256" key="7">
    <source>
        <dbReference type="SAM" id="Coils"/>
    </source>
</evidence>
<dbReference type="InterPro" id="IPR035965">
    <property type="entry name" value="PAS-like_dom_sf"/>
</dbReference>
<dbReference type="InterPro" id="IPR005467">
    <property type="entry name" value="His_kinase_dom"/>
</dbReference>
<dbReference type="SMART" id="SM00448">
    <property type="entry name" value="REC"/>
    <property type="match status" value="2"/>
</dbReference>
<dbReference type="InterPro" id="IPR036097">
    <property type="entry name" value="HisK_dim/P_sf"/>
</dbReference>
<dbReference type="SMART" id="SM00388">
    <property type="entry name" value="HisKA"/>
    <property type="match status" value="1"/>
</dbReference>
<dbReference type="InterPro" id="IPR001789">
    <property type="entry name" value="Sig_transdc_resp-reg_receiver"/>
</dbReference>
<dbReference type="InterPro" id="IPR013656">
    <property type="entry name" value="PAS_4"/>
</dbReference>
<evidence type="ECO:0000259" key="11">
    <source>
        <dbReference type="PROSITE" id="PS50113"/>
    </source>
</evidence>
<sequence>MSAIDFETLFSTGPNAYVLLDLSFNIVTMNDAYLRATMRTRADLTGRNIFDAFPSEPQSESHRQLRVSLERTIATGQVDHIPLIHYNIALPDGEGLEERYWSATHTPIFDADGKQAFILQHTVDVTDVQRLRILARNAGVSMPLTARVETDILRRAEEIQAHNNKLEKEHRSLRSLFAQAPGFMAVLSFPDYVFTMANDAYRRLVGDRDVTGQPLRQALPEIVEQGFIELLDQVCADRQPFIGSNVRVLLQHSRSGAMEERILDFIYQPIFGEQAEVIGVFVQGQDVTEQKKAEDALRESEQRFRYVAETAPVMLWMADTSGNCSYLNQAQREFWGVQSQDVETFAWSESIHPDDRQKVFEATQRGTETEHAFCIEARLQRADGRFRTIRTDARPRRGPGGMFLGMIGVNVDITDLKVEQERRQALLALSDRFRDAVEPADFAFATGEILGKVLDLSRAGYGTIDPVAETITLERGWHAPGERDLSGIINLRDYGTFIDDLKRGEMVVFSDGSKDHRTAAKADRLKEIGAQAIVNMPIMEKGSLVAMLYLNSATTREWTAEELAFVRDVAERTRTAVERRRAEQDLQALASALETKVEMRTAERDRVWRNSRDLLAIADTDGVVRSANPAWKTVLGLEPEQAIGRNYLEFVWEDDVRQTRRALAQARWSLNNFENRLCHVDGTPRWISWHTSVEGDFVFAYGRHITAEKEQAKALREAEEQLRQAQKMEALGQLTGGVAHDFNNLLQVISGNLQLLGKDVAGNERAGRRIEHALAGVDRGAKLASQLLAFSRRQALEPKVLNIGRLVTGMGDMLRRTIGEATDIETIVAPDLWNTLVDPAQIENAILNLALNSRDAMDGHGTLTIEVSNTVLDEAYARSHADAVPGDYVLLVVSDTGRGMSPEIAAQVFEPFFSTKPLGKGTGLGLSMVYGFVRQSGGHLQLLSEIGKGTTIRIYLPRSSEAEDTKRDITTDVLAGGSETILVAEDDEAVRATVVEMLSDLGYTILTARDAASALTVIESGVAIDLLFTDVVMPGPLKSTQLAERARQLLPGIAILFTSGYTENSIVHDGRLDAGVELLPKPYSREALARKIRYVIARQAETNRAQATVKAETPQPLTILLVEDDALIRMDTADILAELGHTVIEAGSAEQAIKMMEEQAVDLLFTDIGLPGLSGSELAIRTRESRPDIAVVFASGNDQVPPLAGSGASFFLRKPYSISAVASALRTIFPNRPDAH</sequence>
<dbReference type="SMART" id="SM00387">
    <property type="entry name" value="HATPase_c"/>
    <property type="match status" value="1"/>
</dbReference>
<dbReference type="CDD" id="cd00082">
    <property type="entry name" value="HisKA"/>
    <property type="match status" value="1"/>
</dbReference>
<dbReference type="PRINTS" id="PR00344">
    <property type="entry name" value="BCTRLSENSOR"/>
</dbReference>
<keyword evidence="13" id="KW-1185">Reference proteome</keyword>
<dbReference type="AlphaFoldDB" id="A0A2U2DLT8"/>
<dbReference type="InterPro" id="IPR013655">
    <property type="entry name" value="PAS_fold_3"/>
</dbReference>